<feature type="region of interest" description="Disordered" evidence="10">
    <location>
        <begin position="218"/>
        <end position="249"/>
    </location>
</feature>
<dbReference type="PROSITE" id="PS50823">
    <property type="entry name" value="KH_TYPE_2"/>
    <property type="match status" value="1"/>
</dbReference>
<organism evidence="12 13">
    <name type="scientific">Candidatus Uhrbacteria bacterium CG10_big_fil_rev_8_21_14_0_10_50_16</name>
    <dbReference type="NCBI Taxonomy" id="1975039"/>
    <lineage>
        <taxon>Bacteria</taxon>
        <taxon>Candidatus Uhriibacteriota</taxon>
    </lineage>
</organism>
<evidence type="ECO:0000256" key="9">
    <source>
        <dbReference type="RuleBase" id="RU003624"/>
    </source>
</evidence>
<keyword evidence="2 8" id="KW-0699">rRNA-binding</keyword>
<dbReference type="Pfam" id="PF07650">
    <property type="entry name" value="KH_2"/>
    <property type="match status" value="1"/>
</dbReference>
<keyword evidence="3 8" id="KW-0694">RNA-binding</keyword>
<dbReference type="InterPro" id="IPR004044">
    <property type="entry name" value="KH_dom_type_2"/>
</dbReference>
<dbReference type="NCBIfam" id="TIGR01009">
    <property type="entry name" value="rpsC_bact"/>
    <property type="match status" value="1"/>
</dbReference>
<dbReference type="GO" id="GO:0022627">
    <property type="term" value="C:cytosolic small ribosomal subunit"/>
    <property type="evidence" value="ECO:0007669"/>
    <property type="project" value="TreeGrafter"/>
</dbReference>
<feature type="domain" description="KH type-2" evidence="11">
    <location>
        <begin position="39"/>
        <end position="111"/>
    </location>
</feature>
<evidence type="ECO:0000256" key="4">
    <source>
        <dbReference type="ARBA" id="ARBA00022980"/>
    </source>
</evidence>
<dbReference type="PANTHER" id="PTHR11760:SF19">
    <property type="entry name" value="SMALL RIBOSOMAL SUBUNIT PROTEIN US3C"/>
    <property type="match status" value="1"/>
</dbReference>
<evidence type="ECO:0000259" key="11">
    <source>
        <dbReference type="PROSITE" id="PS50823"/>
    </source>
</evidence>
<dbReference type="CDD" id="cd02412">
    <property type="entry name" value="KH-II_30S_S3"/>
    <property type="match status" value="1"/>
</dbReference>
<reference evidence="12 13" key="1">
    <citation type="submission" date="2017-09" db="EMBL/GenBank/DDBJ databases">
        <title>Depth-based differentiation of microbial function through sediment-hosted aquifers and enrichment of novel symbionts in the deep terrestrial subsurface.</title>
        <authorList>
            <person name="Probst A.J."/>
            <person name="Ladd B."/>
            <person name="Jarett J.K."/>
            <person name="Geller-Mcgrath D.E."/>
            <person name="Sieber C.M."/>
            <person name="Emerson J.B."/>
            <person name="Anantharaman K."/>
            <person name="Thomas B.C."/>
            <person name="Malmstrom R."/>
            <person name="Stieglmeier M."/>
            <person name="Klingl A."/>
            <person name="Woyke T."/>
            <person name="Ryan C.M."/>
            <person name="Banfield J.F."/>
        </authorList>
    </citation>
    <scope>NUCLEOTIDE SEQUENCE [LARGE SCALE GENOMIC DNA]</scope>
    <source>
        <strain evidence="12">CG10_big_fil_rev_8_21_14_0_10_50_16</strain>
    </source>
</reference>
<evidence type="ECO:0000256" key="10">
    <source>
        <dbReference type="SAM" id="MobiDB-lite"/>
    </source>
</evidence>
<gene>
    <name evidence="8" type="primary">rpsC</name>
    <name evidence="12" type="ORF">COV06_02625</name>
</gene>
<comment type="subunit">
    <text evidence="8">Part of the 30S ribosomal subunit. Forms a tight complex with proteins S10 and S14.</text>
</comment>
<dbReference type="Gene3D" id="3.30.300.20">
    <property type="match status" value="1"/>
</dbReference>
<feature type="compositionally biased region" description="Basic and acidic residues" evidence="10">
    <location>
        <begin position="218"/>
        <end position="243"/>
    </location>
</feature>
<sequence>MGHKVHPKIFRISTIESWDSKWFSPRKMFPTFLKEDVFIRAYLKKKLREAAIHKIIIDRSRQTFTITLHTAKPGFIIGRAGAGVEDLKKELKKRFFRGRRVTININVQDIGHGSLSAAVVAEQVAIDIEHRMPFRRVMKQTVDRVMKSGAEGVRVIVAGRLNGADIARSERAGAGKVPLQNLRGNIQYANTQANTMFGVIGIKVWIYLGEVFDSVEEAEKRARKSGDTRGRERDQRGPRDRRPAHQTRR</sequence>
<protein>
    <recommendedName>
        <fullName evidence="7 8">Small ribosomal subunit protein uS3</fullName>
    </recommendedName>
</protein>
<dbReference type="GO" id="GO:0003729">
    <property type="term" value="F:mRNA binding"/>
    <property type="evidence" value="ECO:0007669"/>
    <property type="project" value="UniProtKB-UniRule"/>
</dbReference>
<dbReference type="PROSITE" id="PS00548">
    <property type="entry name" value="RIBOSOMAL_S3"/>
    <property type="match status" value="1"/>
</dbReference>
<proteinExistence type="inferred from homology"/>
<dbReference type="InterPro" id="IPR018280">
    <property type="entry name" value="Ribosomal_uS3_CS"/>
</dbReference>
<evidence type="ECO:0000256" key="2">
    <source>
        <dbReference type="ARBA" id="ARBA00022730"/>
    </source>
</evidence>
<dbReference type="HAMAP" id="MF_01309_B">
    <property type="entry name" value="Ribosomal_uS3_B"/>
    <property type="match status" value="1"/>
</dbReference>
<dbReference type="Pfam" id="PF00189">
    <property type="entry name" value="Ribosomal_S3_C"/>
    <property type="match status" value="1"/>
</dbReference>
<dbReference type="InterPro" id="IPR057258">
    <property type="entry name" value="Ribosomal_uS3"/>
</dbReference>
<evidence type="ECO:0000256" key="6">
    <source>
        <dbReference type="ARBA" id="ARBA00024998"/>
    </source>
</evidence>
<dbReference type="InterPro" id="IPR004087">
    <property type="entry name" value="KH_dom"/>
</dbReference>
<dbReference type="SUPFAM" id="SSF54821">
    <property type="entry name" value="Ribosomal protein S3 C-terminal domain"/>
    <property type="match status" value="1"/>
</dbReference>
<evidence type="ECO:0000313" key="13">
    <source>
        <dbReference type="Proteomes" id="UP000230084"/>
    </source>
</evidence>
<dbReference type="FunFam" id="3.30.300.20:FF:000001">
    <property type="entry name" value="30S ribosomal protein S3"/>
    <property type="match status" value="1"/>
</dbReference>
<keyword evidence="4 8" id="KW-0689">Ribosomal protein</keyword>
<dbReference type="GO" id="GO:0003735">
    <property type="term" value="F:structural constituent of ribosome"/>
    <property type="evidence" value="ECO:0007669"/>
    <property type="project" value="InterPro"/>
</dbReference>
<dbReference type="GO" id="GO:0019843">
    <property type="term" value="F:rRNA binding"/>
    <property type="evidence" value="ECO:0007669"/>
    <property type="project" value="UniProtKB-UniRule"/>
</dbReference>
<comment type="caution">
    <text evidence="12">The sequence shown here is derived from an EMBL/GenBank/DDBJ whole genome shotgun (WGS) entry which is preliminary data.</text>
</comment>
<dbReference type="AlphaFoldDB" id="A0A2H0RP60"/>
<comment type="function">
    <text evidence="6 8">Binds the lower part of the 30S subunit head. Binds mRNA in the 70S ribosome, positioning it for translation.</text>
</comment>
<accession>A0A2H0RP60</accession>
<dbReference type="InterPro" id="IPR036419">
    <property type="entry name" value="Ribosomal_S3_C_sf"/>
</dbReference>
<dbReference type="InterPro" id="IPR009019">
    <property type="entry name" value="KH_sf_prok-type"/>
</dbReference>
<comment type="similarity">
    <text evidence="1 8 9">Belongs to the universal ribosomal protein uS3 family.</text>
</comment>
<dbReference type="InterPro" id="IPR015946">
    <property type="entry name" value="KH_dom-like_a/b"/>
</dbReference>
<dbReference type="InterPro" id="IPR001351">
    <property type="entry name" value="Ribosomal_uS3_C"/>
</dbReference>
<dbReference type="SMART" id="SM00322">
    <property type="entry name" value="KH"/>
    <property type="match status" value="1"/>
</dbReference>
<dbReference type="PANTHER" id="PTHR11760">
    <property type="entry name" value="30S/40S RIBOSOMAL PROTEIN S3"/>
    <property type="match status" value="1"/>
</dbReference>
<dbReference type="GO" id="GO:0006412">
    <property type="term" value="P:translation"/>
    <property type="evidence" value="ECO:0007669"/>
    <property type="project" value="UniProtKB-UniRule"/>
</dbReference>
<evidence type="ECO:0000256" key="7">
    <source>
        <dbReference type="ARBA" id="ARBA00035257"/>
    </source>
</evidence>
<name>A0A2H0RP60_9BACT</name>
<evidence type="ECO:0000256" key="3">
    <source>
        <dbReference type="ARBA" id="ARBA00022884"/>
    </source>
</evidence>
<evidence type="ECO:0000256" key="1">
    <source>
        <dbReference type="ARBA" id="ARBA00010761"/>
    </source>
</evidence>
<keyword evidence="5 8" id="KW-0687">Ribonucleoprotein</keyword>
<evidence type="ECO:0000256" key="5">
    <source>
        <dbReference type="ARBA" id="ARBA00023274"/>
    </source>
</evidence>
<evidence type="ECO:0000256" key="8">
    <source>
        <dbReference type="HAMAP-Rule" id="MF_01309"/>
    </source>
</evidence>
<dbReference type="Proteomes" id="UP000230084">
    <property type="component" value="Unassembled WGS sequence"/>
</dbReference>
<dbReference type="Gene3D" id="3.30.1140.32">
    <property type="entry name" value="Ribosomal protein S3, C-terminal domain"/>
    <property type="match status" value="1"/>
</dbReference>
<dbReference type="InterPro" id="IPR005704">
    <property type="entry name" value="Ribosomal_uS3_bac-typ"/>
</dbReference>
<evidence type="ECO:0000313" key="12">
    <source>
        <dbReference type="EMBL" id="PIR47555.1"/>
    </source>
</evidence>
<dbReference type="SUPFAM" id="SSF54814">
    <property type="entry name" value="Prokaryotic type KH domain (KH-domain type II)"/>
    <property type="match status" value="1"/>
</dbReference>
<dbReference type="EMBL" id="PCYM01000005">
    <property type="protein sequence ID" value="PIR47555.1"/>
    <property type="molecule type" value="Genomic_DNA"/>
</dbReference>